<keyword evidence="2" id="KW-0456">Lyase</keyword>
<reference evidence="3" key="1">
    <citation type="submission" date="2024-02" db="EMBL/GenBank/DDBJ databases">
        <authorList>
            <consortium name="ELIXIR-Norway"/>
            <consortium name="Elixir Norway"/>
        </authorList>
    </citation>
    <scope>NUCLEOTIDE SEQUENCE</scope>
</reference>
<dbReference type="Proteomes" id="UP001497512">
    <property type="component" value="Chromosome 3"/>
</dbReference>
<comment type="similarity">
    <text evidence="1 2">Belongs to the terpene synthase family.</text>
</comment>
<evidence type="ECO:0000313" key="4">
    <source>
        <dbReference type="Proteomes" id="UP001497512"/>
    </source>
</evidence>
<name>A0ABP0UHE3_9BRYO</name>
<organism evidence="3 4">
    <name type="scientific">Sphagnum troendelagicum</name>
    <dbReference type="NCBI Taxonomy" id="128251"/>
    <lineage>
        <taxon>Eukaryota</taxon>
        <taxon>Viridiplantae</taxon>
        <taxon>Streptophyta</taxon>
        <taxon>Embryophyta</taxon>
        <taxon>Bryophyta</taxon>
        <taxon>Sphagnophytina</taxon>
        <taxon>Sphagnopsida</taxon>
        <taxon>Sphagnales</taxon>
        <taxon>Sphagnaceae</taxon>
        <taxon>Sphagnum</taxon>
    </lineage>
</organism>
<dbReference type="SFLD" id="SFLDS00005">
    <property type="entry name" value="Isoprenoid_Synthase_Type_I"/>
    <property type="match status" value="1"/>
</dbReference>
<dbReference type="SUPFAM" id="SSF48576">
    <property type="entry name" value="Terpenoid synthases"/>
    <property type="match status" value="1"/>
</dbReference>
<accession>A0ABP0UHE3</accession>
<dbReference type="EMBL" id="OZ019895">
    <property type="protein sequence ID" value="CAK9221334.1"/>
    <property type="molecule type" value="Genomic_DNA"/>
</dbReference>
<keyword evidence="2" id="KW-0479">Metal-binding</keyword>
<evidence type="ECO:0000313" key="3">
    <source>
        <dbReference type="EMBL" id="CAK9221334.1"/>
    </source>
</evidence>
<evidence type="ECO:0000256" key="2">
    <source>
        <dbReference type="RuleBase" id="RU366034"/>
    </source>
</evidence>
<dbReference type="InterPro" id="IPR008949">
    <property type="entry name" value="Isoprenoid_synthase_dom_sf"/>
</dbReference>
<comment type="cofactor">
    <cofactor evidence="2">
        <name>Mg(2+)</name>
        <dbReference type="ChEBI" id="CHEBI:18420"/>
    </cofactor>
</comment>
<dbReference type="EC" id="4.2.3.-" evidence="2"/>
<dbReference type="PANTHER" id="PTHR35201:SF4">
    <property type="entry name" value="BETA-PINACENE SYNTHASE-RELATED"/>
    <property type="match status" value="1"/>
</dbReference>
<protein>
    <recommendedName>
        <fullName evidence="2">Terpene synthase</fullName>
        <ecNumber evidence="2">4.2.3.-</ecNumber>
    </recommendedName>
</protein>
<dbReference type="InterPro" id="IPR034686">
    <property type="entry name" value="Terpene_cyclase-like_2"/>
</dbReference>
<keyword evidence="4" id="KW-1185">Reference proteome</keyword>
<gene>
    <name evidence="3" type="ORF">CSSPTR1EN2_LOCUS15904</name>
</gene>
<sequence length="472" mass="53056">MEALHHGTSMVGAPCQVCANHRNLRRALELHNCSSQAFQLKACGESKLRMRASSSIAKSSAVLAMSNYHAQILQALYDAQMVHHISNSKLAVGHTQADHNMKVQQRQHAAHDYVVPDFIPPFTYKLNPGVQDANKAAVKWAVHHFESILSPENFQKLIYEAKFHHLAGAMYTDAPISRLEFAIEFLTWLYVLDDESLVQRSSVQELVQFQLEIQLVIMSGFPQDKSLQDNLKKCVSIKLGNEFAKDFVDNVLTQATGKDLLGTAGYGDLSPIASAFLDLWIRAISVMPEGWSLRFAKVLQRDAFANFLESFNLHNNICPSVSAYTQERRSNGIVIPPIVLQEFLQDVFLPNSIFDSLPMQRLLDATADVICWDNDIWSFPKELAAGEEANLVFLTSKEEGCSYNEAAEIVTKMMINKCKEMELAAIELREYCKIQELTTSQKAAIEHYISCCKHGVSGAHTFYSRSSRYKNI</sequence>
<dbReference type="Pfam" id="PF19086">
    <property type="entry name" value="Terpene_syn_C_2"/>
    <property type="match status" value="1"/>
</dbReference>
<dbReference type="Gene3D" id="1.10.600.10">
    <property type="entry name" value="Farnesyl Diphosphate Synthase"/>
    <property type="match status" value="1"/>
</dbReference>
<dbReference type="SFLD" id="SFLDG01020">
    <property type="entry name" value="Terpene_Cyclase_Like_2"/>
    <property type="match status" value="1"/>
</dbReference>
<proteinExistence type="inferred from homology"/>
<keyword evidence="2" id="KW-0460">Magnesium</keyword>
<dbReference type="PANTHER" id="PTHR35201">
    <property type="entry name" value="TERPENE SYNTHASE"/>
    <property type="match status" value="1"/>
</dbReference>
<evidence type="ECO:0000256" key="1">
    <source>
        <dbReference type="ARBA" id="ARBA00006333"/>
    </source>
</evidence>